<evidence type="ECO:0000313" key="2">
    <source>
        <dbReference type="Proteomes" id="UP000220841"/>
    </source>
</evidence>
<accession>A0A2A8H8A6</accession>
<sequence>MSLDTLEVRVVFKAEMKKVYNGKIKNIIPLDVQLRDSFIAIQIYGIWKHISTETINSIWVAKN</sequence>
<dbReference type="RefSeq" id="WP_098227776.1">
    <property type="nucleotide sequence ID" value="NZ_NUBY01000236.1"/>
</dbReference>
<dbReference type="EMBL" id="NUBY01000236">
    <property type="protein sequence ID" value="PEP91514.1"/>
    <property type="molecule type" value="Genomic_DNA"/>
</dbReference>
<dbReference type="Proteomes" id="UP000220841">
    <property type="component" value="Unassembled WGS sequence"/>
</dbReference>
<evidence type="ECO:0000313" key="1">
    <source>
        <dbReference type="EMBL" id="PEP91514.1"/>
    </source>
</evidence>
<protein>
    <submittedName>
        <fullName evidence="1">Uncharacterized protein</fullName>
    </submittedName>
</protein>
<comment type="caution">
    <text evidence="1">The sequence shown here is derived from an EMBL/GenBank/DDBJ whole genome shotgun (WGS) entry which is preliminary data.</text>
</comment>
<dbReference type="AlphaFoldDB" id="A0A2A8H8A6"/>
<gene>
    <name evidence="1" type="ORF">CN585_27885</name>
</gene>
<reference evidence="1 2" key="1">
    <citation type="submission" date="2017-09" db="EMBL/GenBank/DDBJ databases">
        <title>Large-scale bioinformatics analysis of Bacillus genomes uncovers conserved roles of natural products in bacterial physiology.</title>
        <authorList>
            <consortium name="Agbiome Team Llc"/>
            <person name="Bleich R.M."/>
            <person name="Grubbs K.J."/>
            <person name="Santa Maria K.C."/>
            <person name="Allen S.E."/>
            <person name="Farag S."/>
            <person name="Shank E.A."/>
            <person name="Bowers A."/>
        </authorList>
    </citation>
    <scope>NUCLEOTIDE SEQUENCE [LARGE SCALE GENOMIC DNA]</scope>
    <source>
        <strain evidence="1 2">AFS021349</strain>
    </source>
</reference>
<name>A0A2A8H8A6_9BACI</name>
<proteinExistence type="predicted"/>
<organism evidence="1 2">
    <name type="scientific">Bacillus toyonensis</name>
    <dbReference type="NCBI Taxonomy" id="155322"/>
    <lineage>
        <taxon>Bacteria</taxon>
        <taxon>Bacillati</taxon>
        <taxon>Bacillota</taxon>
        <taxon>Bacilli</taxon>
        <taxon>Bacillales</taxon>
        <taxon>Bacillaceae</taxon>
        <taxon>Bacillus</taxon>
        <taxon>Bacillus cereus group</taxon>
    </lineage>
</organism>